<organism evidence="6 7">
    <name type="scientific">Thermosediminibacter litoriperuensis</name>
    <dbReference type="NCBI Taxonomy" id="291989"/>
    <lineage>
        <taxon>Bacteria</taxon>
        <taxon>Bacillati</taxon>
        <taxon>Bacillota</taxon>
        <taxon>Clostridia</taxon>
        <taxon>Thermosediminibacterales</taxon>
        <taxon>Thermosediminibacteraceae</taxon>
        <taxon>Thermosediminibacter</taxon>
    </lineage>
</organism>
<comment type="caution">
    <text evidence="6">The sequence shown here is derived from an EMBL/GenBank/DDBJ whole genome shotgun (WGS) entry which is preliminary data.</text>
</comment>
<gene>
    <name evidence="6" type="ORF">LZ11_01661</name>
</gene>
<sequence length="304" mass="32323">MKRLITIALIVLVIASVIAAFALGPGSREGLAPREGNMVGVINLEGVIAGGSGGTFLSSGTDHIVRQLHEAAQDPSIKALVIRINSPGGSAAASQEIYEEVLKVKESGKKVVVSMGDVAASGGYWVASAADKIVANPATITGSIGVIMEFQNVEGLYDKLGLKVNVIKSAEHKDIGSPTRPMTEEERAIFQGMVDDIYNQFIDVVAKGRNMDREQVKELADGRIFTGRQAKELGLVDELGNFYEALKIAAELAGIEGEPVIKEYGRKTPLDILLSGASALFESRNIILPWGIDPAGLLRAPEMK</sequence>
<keyword evidence="2 6" id="KW-0645">Protease</keyword>
<proteinExistence type="inferred from homology"/>
<dbReference type="InterPro" id="IPR002142">
    <property type="entry name" value="Peptidase_S49"/>
</dbReference>
<evidence type="ECO:0000256" key="2">
    <source>
        <dbReference type="ARBA" id="ARBA00022670"/>
    </source>
</evidence>
<dbReference type="Gene3D" id="3.90.226.10">
    <property type="entry name" value="2-enoyl-CoA Hydratase, Chain A, domain 1"/>
    <property type="match status" value="2"/>
</dbReference>
<dbReference type="InterPro" id="IPR029045">
    <property type="entry name" value="ClpP/crotonase-like_dom_sf"/>
</dbReference>
<evidence type="ECO:0000256" key="4">
    <source>
        <dbReference type="ARBA" id="ARBA00022825"/>
    </source>
</evidence>
<name>A0A5S5AMB2_9FIRM</name>
<evidence type="ECO:0000313" key="7">
    <source>
        <dbReference type="Proteomes" id="UP000322294"/>
    </source>
</evidence>
<protein>
    <submittedName>
        <fullName evidence="6">Protease-4</fullName>
    </submittedName>
</protein>
<evidence type="ECO:0000256" key="1">
    <source>
        <dbReference type="ARBA" id="ARBA00008683"/>
    </source>
</evidence>
<dbReference type="RefSeq" id="WP_148867397.1">
    <property type="nucleotide sequence ID" value="NZ_VNHO01000017.1"/>
</dbReference>
<dbReference type="PRINTS" id="PR00127">
    <property type="entry name" value="CLPPROTEASEP"/>
</dbReference>
<dbReference type="GO" id="GO:0004252">
    <property type="term" value="F:serine-type endopeptidase activity"/>
    <property type="evidence" value="ECO:0007669"/>
    <property type="project" value="InterPro"/>
</dbReference>
<evidence type="ECO:0000313" key="6">
    <source>
        <dbReference type="EMBL" id="TYP52494.1"/>
    </source>
</evidence>
<keyword evidence="7" id="KW-1185">Reference proteome</keyword>
<dbReference type="InterPro" id="IPR047272">
    <property type="entry name" value="S49_SppA_C"/>
</dbReference>
<dbReference type="AlphaFoldDB" id="A0A5S5AMB2"/>
<dbReference type="GO" id="GO:0004176">
    <property type="term" value="F:ATP-dependent peptidase activity"/>
    <property type="evidence" value="ECO:0007669"/>
    <property type="project" value="InterPro"/>
</dbReference>
<dbReference type="CDD" id="cd07023">
    <property type="entry name" value="S49_Sppa_N_C"/>
    <property type="match status" value="1"/>
</dbReference>
<keyword evidence="4" id="KW-0720">Serine protease</keyword>
<dbReference type="InterPro" id="IPR004635">
    <property type="entry name" value="Pept_S49_SppA"/>
</dbReference>
<evidence type="ECO:0000256" key="3">
    <source>
        <dbReference type="ARBA" id="ARBA00022801"/>
    </source>
</evidence>
<keyword evidence="3" id="KW-0378">Hydrolase</keyword>
<dbReference type="InterPro" id="IPR001907">
    <property type="entry name" value="ClpP"/>
</dbReference>
<dbReference type="PANTHER" id="PTHR42987:SF4">
    <property type="entry name" value="PROTEASE SOHB-RELATED"/>
    <property type="match status" value="1"/>
</dbReference>
<dbReference type="PANTHER" id="PTHR42987">
    <property type="entry name" value="PEPTIDASE S49"/>
    <property type="match status" value="1"/>
</dbReference>
<dbReference type="EMBL" id="VNHO01000017">
    <property type="protein sequence ID" value="TYP52494.1"/>
    <property type="molecule type" value="Genomic_DNA"/>
</dbReference>
<accession>A0A5S5AMB2</accession>
<dbReference type="SUPFAM" id="SSF52096">
    <property type="entry name" value="ClpP/crotonase"/>
    <property type="match status" value="1"/>
</dbReference>
<dbReference type="Pfam" id="PF01343">
    <property type="entry name" value="Peptidase_S49"/>
    <property type="match status" value="1"/>
</dbReference>
<dbReference type="OrthoDB" id="9764363at2"/>
<dbReference type="Proteomes" id="UP000322294">
    <property type="component" value="Unassembled WGS sequence"/>
</dbReference>
<comment type="similarity">
    <text evidence="1">Belongs to the peptidase S49 family.</text>
</comment>
<reference evidence="6 7" key="1">
    <citation type="submission" date="2019-07" db="EMBL/GenBank/DDBJ databases">
        <title>Genomic Encyclopedia of Type Strains, Phase I: the one thousand microbial genomes (KMG-I) project.</title>
        <authorList>
            <person name="Kyrpides N."/>
        </authorList>
    </citation>
    <scope>NUCLEOTIDE SEQUENCE [LARGE SCALE GENOMIC DNA]</scope>
    <source>
        <strain evidence="6 7">DSM 16647</strain>
    </source>
</reference>
<evidence type="ECO:0000259" key="5">
    <source>
        <dbReference type="Pfam" id="PF01343"/>
    </source>
</evidence>
<feature type="domain" description="Peptidase S49" evidence="5">
    <location>
        <begin position="105"/>
        <end position="255"/>
    </location>
</feature>
<dbReference type="NCBIfam" id="TIGR00706">
    <property type="entry name" value="SppA_dom"/>
    <property type="match status" value="1"/>
</dbReference>
<dbReference type="GO" id="GO:0006508">
    <property type="term" value="P:proteolysis"/>
    <property type="evidence" value="ECO:0007669"/>
    <property type="project" value="UniProtKB-KW"/>
</dbReference>